<dbReference type="EMBL" id="HBKQ01004311">
    <property type="protein sequence ID" value="CAE2206710.1"/>
    <property type="molecule type" value="Transcribed_RNA"/>
</dbReference>
<name>A0A7S4M8G8_9STRA</name>
<evidence type="ECO:0000313" key="1">
    <source>
        <dbReference type="EMBL" id="CAE2206710.1"/>
    </source>
</evidence>
<dbReference type="Gene3D" id="1.10.443.20">
    <property type="entry name" value="Centromere DNA-binding protein complex CBF3 subunit, domain 2"/>
    <property type="match status" value="1"/>
</dbReference>
<dbReference type="GO" id="GO:0003677">
    <property type="term" value="F:DNA binding"/>
    <property type="evidence" value="ECO:0007669"/>
    <property type="project" value="InterPro"/>
</dbReference>
<gene>
    <name evidence="1" type="ORF">OAUR00152_LOCUS2945</name>
</gene>
<organism evidence="1">
    <name type="scientific">Odontella aurita</name>
    <dbReference type="NCBI Taxonomy" id="265563"/>
    <lineage>
        <taxon>Eukaryota</taxon>
        <taxon>Sar</taxon>
        <taxon>Stramenopiles</taxon>
        <taxon>Ochrophyta</taxon>
        <taxon>Bacillariophyta</taxon>
        <taxon>Mediophyceae</taxon>
        <taxon>Biddulphiophycidae</taxon>
        <taxon>Eupodiscales</taxon>
        <taxon>Odontellaceae</taxon>
        <taxon>Odontella</taxon>
    </lineage>
</organism>
<sequence>MRIICWVGHHGRERGSYHLARDVPTDPALVNRVFPFLDELRDMQSREFSHWRQEVIELLEFLGKVMLQDVAVIYDDLENNCSLRLCDPFTSKYFFEYQQEVVEAVASDDSLDPSKFKFGKIWIMLKRRWRQ</sequence>
<dbReference type="InterPro" id="IPR038279">
    <property type="entry name" value="Ndc10_dom2_sf"/>
</dbReference>
<protein>
    <submittedName>
        <fullName evidence="1">Uncharacterized protein</fullName>
    </submittedName>
</protein>
<reference evidence="1" key="1">
    <citation type="submission" date="2021-01" db="EMBL/GenBank/DDBJ databases">
        <authorList>
            <person name="Corre E."/>
            <person name="Pelletier E."/>
            <person name="Niang G."/>
            <person name="Scheremetjew M."/>
            <person name="Finn R."/>
            <person name="Kale V."/>
            <person name="Holt S."/>
            <person name="Cochrane G."/>
            <person name="Meng A."/>
            <person name="Brown T."/>
            <person name="Cohen L."/>
        </authorList>
    </citation>
    <scope>NUCLEOTIDE SEQUENCE</scope>
    <source>
        <strain evidence="1">Isolate 1302-5</strain>
    </source>
</reference>
<proteinExistence type="predicted"/>
<accession>A0A7S4M8G8</accession>
<dbReference type="AlphaFoldDB" id="A0A7S4M8G8"/>